<feature type="domain" description="ORC1/DEAH AAA+ ATPase" evidence="1">
    <location>
        <begin position="53"/>
        <end position="191"/>
    </location>
</feature>
<dbReference type="InterPro" id="IPR027417">
    <property type="entry name" value="P-loop_NTPase"/>
</dbReference>
<dbReference type="RefSeq" id="WP_119134712.1">
    <property type="nucleotide sequence ID" value="NZ_QXXQ01000005.1"/>
</dbReference>
<comment type="caution">
    <text evidence="2">The sequence shown here is derived from an EMBL/GenBank/DDBJ whole genome shotgun (WGS) entry which is preliminary data.</text>
</comment>
<dbReference type="GO" id="GO:0016887">
    <property type="term" value="F:ATP hydrolysis activity"/>
    <property type="evidence" value="ECO:0007669"/>
    <property type="project" value="InterPro"/>
</dbReference>
<reference evidence="2 3" key="1">
    <citation type="submission" date="2018-09" db="EMBL/GenBank/DDBJ databases">
        <title>Gemmobacter lutimaris sp. nov., a marine bacterium isolated from tidal flat.</title>
        <authorList>
            <person name="Lee D.W."/>
            <person name="Yoo Y."/>
            <person name="Kim J.-J."/>
            <person name="Kim B.S."/>
        </authorList>
    </citation>
    <scope>NUCLEOTIDE SEQUENCE [LARGE SCALE GENOMIC DNA]</scope>
    <source>
        <strain evidence="2 3">YJ-T1-11</strain>
    </source>
</reference>
<keyword evidence="3" id="KW-1185">Reference proteome</keyword>
<dbReference type="Proteomes" id="UP000266649">
    <property type="component" value="Unassembled WGS sequence"/>
</dbReference>
<dbReference type="InterPro" id="IPR049945">
    <property type="entry name" value="AAA_22"/>
</dbReference>
<sequence length="320" mass="35776">MTRLFNPQIAETAALNTGRYFPLSRGEKLRATFSEVFSRHIGNLNSGQWFEGEVLLVTGLSESGKTRETNEVLKLLHAEQVPLLTGTPARIAQCDLSRAGGWKDLGRRTLKAMGYHLSDNARLTQTDIWARVAHQAEAQGIIGIHFDEAQHIFAGKSDNDREMILDNFKSLIKSRGWPLMLIMSGVPELADHLRALDQTQNKVTHVHFEGIDLPDDLEVIHEIVGSYTLENGLEVDEDLMSEDFYRRLAVASAMRWGTLIKMTIASIANARVSGSTALTRDHYVDFWAGKANVNALATPFTHPGYETMFRPDKPFQITIS</sequence>
<keyword evidence="2" id="KW-0067">ATP-binding</keyword>
<gene>
    <name evidence="2" type="ORF">D2N39_10325</name>
</gene>
<keyword evidence="2" id="KW-0547">Nucleotide-binding</keyword>
<organism evidence="2 3">
    <name type="scientific">Gemmobacter lutimaris</name>
    <dbReference type="NCBI Taxonomy" id="2306023"/>
    <lineage>
        <taxon>Bacteria</taxon>
        <taxon>Pseudomonadati</taxon>
        <taxon>Pseudomonadota</taxon>
        <taxon>Alphaproteobacteria</taxon>
        <taxon>Rhodobacterales</taxon>
        <taxon>Paracoccaceae</taxon>
        <taxon>Gemmobacter</taxon>
    </lineage>
</organism>
<name>A0A398BT98_9RHOB</name>
<proteinExistence type="predicted"/>
<evidence type="ECO:0000259" key="1">
    <source>
        <dbReference type="Pfam" id="PF13401"/>
    </source>
</evidence>
<accession>A0A398BT98</accession>
<dbReference type="GO" id="GO:0005524">
    <property type="term" value="F:ATP binding"/>
    <property type="evidence" value="ECO:0007669"/>
    <property type="project" value="UniProtKB-KW"/>
</dbReference>
<dbReference type="SUPFAM" id="SSF52540">
    <property type="entry name" value="P-loop containing nucleoside triphosphate hydrolases"/>
    <property type="match status" value="1"/>
</dbReference>
<evidence type="ECO:0000313" key="3">
    <source>
        <dbReference type="Proteomes" id="UP000266649"/>
    </source>
</evidence>
<dbReference type="EMBL" id="QXXQ01000005">
    <property type="protein sequence ID" value="RID91648.1"/>
    <property type="molecule type" value="Genomic_DNA"/>
</dbReference>
<dbReference type="Pfam" id="PF13401">
    <property type="entry name" value="AAA_22"/>
    <property type="match status" value="1"/>
</dbReference>
<dbReference type="AlphaFoldDB" id="A0A398BT98"/>
<evidence type="ECO:0000313" key="2">
    <source>
        <dbReference type="EMBL" id="RID91648.1"/>
    </source>
</evidence>
<protein>
    <submittedName>
        <fullName evidence="2">ATP-binding protein</fullName>
    </submittedName>
</protein>
<dbReference type="OrthoDB" id="5288220at2"/>